<dbReference type="eggNOG" id="COG0412">
    <property type="taxonomic scope" value="Bacteria"/>
</dbReference>
<dbReference type="InParanoid" id="A9WIV7"/>
<dbReference type="PANTHER" id="PTHR46623">
    <property type="entry name" value="CARBOXYMETHYLENEBUTENOLIDASE-RELATED"/>
    <property type="match status" value="1"/>
</dbReference>
<dbReference type="InterPro" id="IPR002925">
    <property type="entry name" value="Dienelactn_hydro"/>
</dbReference>
<keyword evidence="3" id="KW-1185">Reference proteome</keyword>
<organism evidence="2 3">
    <name type="scientific">Chloroflexus aurantiacus (strain ATCC 29366 / DSM 635 / J-10-fl)</name>
    <dbReference type="NCBI Taxonomy" id="324602"/>
    <lineage>
        <taxon>Bacteria</taxon>
        <taxon>Bacillati</taxon>
        <taxon>Chloroflexota</taxon>
        <taxon>Chloroflexia</taxon>
        <taxon>Chloroflexales</taxon>
        <taxon>Chloroflexineae</taxon>
        <taxon>Chloroflexaceae</taxon>
        <taxon>Chloroflexus</taxon>
    </lineage>
</organism>
<dbReference type="EMBL" id="CP000909">
    <property type="protein sequence ID" value="ABY35834.1"/>
    <property type="molecule type" value="Genomic_DNA"/>
</dbReference>
<dbReference type="SUPFAM" id="SSF53474">
    <property type="entry name" value="alpha/beta-Hydrolases"/>
    <property type="match status" value="1"/>
</dbReference>
<evidence type="ECO:0000313" key="2">
    <source>
        <dbReference type="EMBL" id="ABY35834.1"/>
    </source>
</evidence>
<dbReference type="KEGG" id="cau:Caur_2628"/>
<dbReference type="EnsemblBacteria" id="ABY35834">
    <property type="protein sequence ID" value="ABY35834"/>
    <property type="gene ID" value="Caur_2628"/>
</dbReference>
<dbReference type="InterPro" id="IPR029058">
    <property type="entry name" value="AB_hydrolase_fold"/>
</dbReference>
<dbReference type="Gene3D" id="3.40.50.1820">
    <property type="entry name" value="alpha/beta hydrolase"/>
    <property type="match status" value="1"/>
</dbReference>
<sequence>MTVSQPQGFLAVPTTGNGPGVLVLHAWWGLNDTIKMYCTQLAGAGFVAFAPDLYHGKVTDNIAEAEALAQALDANHRQVRAEIVQATRFLSEHADKATRGLAVIGFSLGAYYALDLSATCPEYIRSVVLFYGTGLADFSNSKAAYLGHFAANDPFEPQANIYSLEDALKQAGRPVTFYHYSGTGHWFCEPDRDQAYNPAAARLAWERTLHFLERGTTDDS</sequence>
<dbReference type="InterPro" id="IPR051049">
    <property type="entry name" value="Dienelactone_hydrolase-like"/>
</dbReference>
<dbReference type="HOGENOM" id="CLU_054590_7_2_0"/>
<reference evidence="3" key="1">
    <citation type="journal article" date="2011" name="BMC Genomics">
        <title>Complete genome sequence of the filamentous anoxygenic phototrophic bacterium Chloroflexus aurantiacus.</title>
        <authorList>
            <person name="Tang K.H."/>
            <person name="Barry K."/>
            <person name="Chertkov O."/>
            <person name="Dalin E."/>
            <person name="Han C.S."/>
            <person name="Hauser L.J."/>
            <person name="Honchak B.M."/>
            <person name="Karbach L.E."/>
            <person name="Land M.L."/>
            <person name="Lapidus A."/>
            <person name="Larimer F.W."/>
            <person name="Mikhailova N."/>
            <person name="Pitluck S."/>
            <person name="Pierson B.K."/>
            <person name="Blankenship R.E."/>
        </authorList>
    </citation>
    <scope>NUCLEOTIDE SEQUENCE [LARGE SCALE GENOMIC DNA]</scope>
    <source>
        <strain evidence="3">ATCC 29366 / DSM 635 / J-10-fl</strain>
    </source>
</reference>
<name>A9WIV7_CHLAA</name>
<feature type="domain" description="Dienelactone hydrolase" evidence="1">
    <location>
        <begin position="8"/>
        <end position="213"/>
    </location>
</feature>
<accession>A9WIV7</accession>
<protein>
    <submittedName>
        <fullName evidence="2">Dienelactone hydrolase</fullName>
    </submittedName>
</protein>
<keyword evidence="2" id="KW-0378">Hydrolase</keyword>
<dbReference type="PANTHER" id="PTHR46623:SF6">
    <property type="entry name" value="ALPHA_BETA-HYDROLASES SUPERFAMILY PROTEIN"/>
    <property type="match status" value="1"/>
</dbReference>
<dbReference type="STRING" id="324602.Caur_2628"/>
<dbReference type="PATRIC" id="fig|324602.8.peg.2962"/>
<dbReference type="ESTHER" id="chlau-q3e1h7">
    <property type="family name" value="Dienelactone_hydrolase"/>
</dbReference>
<dbReference type="AlphaFoldDB" id="A9WIV7"/>
<dbReference type="Proteomes" id="UP000002008">
    <property type="component" value="Chromosome"/>
</dbReference>
<evidence type="ECO:0000259" key="1">
    <source>
        <dbReference type="Pfam" id="PF01738"/>
    </source>
</evidence>
<proteinExistence type="predicted"/>
<evidence type="ECO:0000313" key="3">
    <source>
        <dbReference type="Proteomes" id="UP000002008"/>
    </source>
</evidence>
<dbReference type="RefSeq" id="WP_012258487.1">
    <property type="nucleotide sequence ID" value="NC_010175.1"/>
</dbReference>
<dbReference type="GO" id="GO:0016787">
    <property type="term" value="F:hydrolase activity"/>
    <property type="evidence" value="ECO:0007669"/>
    <property type="project" value="UniProtKB-KW"/>
</dbReference>
<gene>
    <name evidence="2" type="ordered locus">Caur_2628</name>
</gene>
<dbReference type="Pfam" id="PF01738">
    <property type="entry name" value="DLH"/>
    <property type="match status" value="1"/>
</dbReference>